<reference evidence="2" key="1">
    <citation type="submission" date="2017-06" db="EMBL/GenBank/DDBJ databases">
        <authorList>
            <person name="Varghese N."/>
            <person name="Submissions S."/>
        </authorList>
    </citation>
    <scope>NUCLEOTIDE SEQUENCE [LARGE SCALE GENOMIC DNA]</scope>
    <source>
        <strain evidence="2">JAD2</strain>
    </source>
</reference>
<organism evidence="1 2">
    <name type="scientific">Thermoflexus hugenholtzii JAD2</name>
    <dbReference type="NCBI Taxonomy" id="877466"/>
    <lineage>
        <taxon>Bacteria</taxon>
        <taxon>Bacillati</taxon>
        <taxon>Chloroflexota</taxon>
        <taxon>Thermoflexia</taxon>
        <taxon>Thermoflexales</taxon>
        <taxon>Thermoflexaceae</taxon>
        <taxon>Thermoflexus</taxon>
    </lineage>
</organism>
<gene>
    <name evidence="1" type="ORF">SAMN02746019_00001050</name>
</gene>
<dbReference type="PANTHER" id="PTHR34352">
    <property type="entry name" value="PROTEIN YHFA"/>
    <property type="match status" value="1"/>
</dbReference>
<dbReference type="InterPro" id="IPR036102">
    <property type="entry name" value="OsmC/Ohrsf"/>
</dbReference>
<name>A0A212R301_9CHLR</name>
<dbReference type="Gene3D" id="3.30.300.20">
    <property type="match status" value="1"/>
</dbReference>
<evidence type="ECO:0000313" key="2">
    <source>
        <dbReference type="Proteomes" id="UP000197025"/>
    </source>
</evidence>
<accession>A0A212R301</accession>
<proteinExistence type="predicted"/>
<dbReference type="RefSeq" id="WP_234977032.1">
    <property type="nucleotide sequence ID" value="NZ_FYEK01000028.1"/>
</dbReference>
<dbReference type="InterPro" id="IPR003718">
    <property type="entry name" value="OsmC/Ohr_fam"/>
</dbReference>
<dbReference type="SUPFAM" id="SSF82784">
    <property type="entry name" value="OsmC-like"/>
    <property type="match status" value="1"/>
</dbReference>
<evidence type="ECO:0000313" key="1">
    <source>
        <dbReference type="EMBL" id="SNB66370.1"/>
    </source>
</evidence>
<sequence length="165" mass="18015">MATEIRLDLLDPQGMKMEARTPSGHAVIMDAAPDIGGTNEGPRPMELVLVALAGCTAMDVLSILRKKRQPLEGFAMEVRAERAPEHPKVYTDINLLYIIRGNVDPQAVVRAIELSATKYCSVSAMLRKTARIRYRYRIEPTASGASPVEGEYRMEEVPASAGSTG</sequence>
<dbReference type="InParanoid" id="A0A212R301"/>
<keyword evidence="2" id="KW-1185">Reference proteome</keyword>
<dbReference type="Proteomes" id="UP000197025">
    <property type="component" value="Unassembled WGS sequence"/>
</dbReference>
<protein>
    <submittedName>
        <fullName evidence="1">Putative redox protein</fullName>
    </submittedName>
</protein>
<dbReference type="AlphaFoldDB" id="A0A212R301"/>
<dbReference type="Pfam" id="PF02566">
    <property type="entry name" value="OsmC"/>
    <property type="match status" value="1"/>
</dbReference>
<dbReference type="PANTHER" id="PTHR34352:SF1">
    <property type="entry name" value="PROTEIN YHFA"/>
    <property type="match status" value="1"/>
</dbReference>
<dbReference type="InterPro" id="IPR015946">
    <property type="entry name" value="KH_dom-like_a/b"/>
</dbReference>
<dbReference type="EMBL" id="FYEK01000028">
    <property type="protein sequence ID" value="SNB66370.1"/>
    <property type="molecule type" value="Genomic_DNA"/>
</dbReference>